<keyword evidence="2" id="KW-1185">Reference proteome</keyword>
<proteinExistence type="predicted"/>
<dbReference type="AlphaFoldDB" id="A0A176S619"/>
<dbReference type="Proteomes" id="UP000076962">
    <property type="component" value="Unassembled WGS sequence"/>
</dbReference>
<protein>
    <submittedName>
        <fullName evidence="1">Uncharacterized protein</fullName>
    </submittedName>
</protein>
<organism evidence="1 2">
    <name type="scientific">Candidatus Thiomargarita nelsonii</name>
    <dbReference type="NCBI Taxonomy" id="1003181"/>
    <lineage>
        <taxon>Bacteria</taxon>
        <taxon>Pseudomonadati</taxon>
        <taxon>Pseudomonadota</taxon>
        <taxon>Gammaproteobacteria</taxon>
        <taxon>Thiotrichales</taxon>
        <taxon>Thiotrichaceae</taxon>
        <taxon>Thiomargarita</taxon>
    </lineage>
</organism>
<name>A0A176S619_9GAMM</name>
<dbReference type="EMBL" id="LUTY01000443">
    <property type="protein sequence ID" value="OAD23299.1"/>
    <property type="molecule type" value="Genomic_DNA"/>
</dbReference>
<sequence length="135" mass="15471">MHFPEQFGVIANLDITVVHLTMQFHFFDGYALTFVLLDDKYALFLELVCQDIYLTQFHGNDANWLVFVLLNDIYDPRFVLVRVVCELGLALVNGVRDFDPILVHETSALALVRLNDVRDFLPILVDEVNAIVFAL</sequence>
<accession>A0A176S619</accession>
<comment type="caution">
    <text evidence="1">The sequence shown here is derived from an EMBL/GenBank/DDBJ whole genome shotgun (WGS) entry which is preliminary data.</text>
</comment>
<evidence type="ECO:0000313" key="2">
    <source>
        <dbReference type="Proteomes" id="UP000076962"/>
    </source>
</evidence>
<reference evidence="1 2" key="1">
    <citation type="submission" date="2016-05" db="EMBL/GenBank/DDBJ databases">
        <title>Single-cell genome of chain-forming Candidatus Thiomargarita nelsonii and comparison to other large sulfur-oxidizing bacteria.</title>
        <authorList>
            <person name="Winkel M."/>
            <person name="Salman V."/>
            <person name="Woyke T."/>
            <person name="Schulz-Vogt H."/>
            <person name="Richter M."/>
            <person name="Flood B."/>
            <person name="Bailey J."/>
            <person name="Amann R."/>
            <person name="Mussmann M."/>
        </authorList>
    </citation>
    <scope>NUCLEOTIDE SEQUENCE [LARGE SCALE GENOMIC DNA]</scope>
    <source>
        <strain evidence="1 2">THI036</strain>
    </source>
</reference>
<gene>
    <name evidence="1" type="ORF">THIOM_000873</name>
</gene>
<evidence type="ECO:0000313" key="1">
    <source>
        <dbReference type="EMBL" id="OAD23299.1"/>
    </source>
</evidence>